<feature type="region of interest" description="Disordered" evidence="1">
    <location>
        <begin position="81"/>
        <end position="100"/>
    </location>
</feature>
<dbReference type="Proteomes" id="UP000249886">
    <property type="component" value="Unassembled WGS sequence"/>
</dbReference>
<evidence type="ECO:0000259" key="2">
    <source>
        <dbReference type="Pfam" id="PF11296"/>
    </source>
</evidence>
<evidence type="ECO:0000313" key="5">
    <source>
        <dbReference type="Proteomes" id="UP000249886"/>
    </source>
</evidence>
<proteinExistence type="predicted"/>
<dbReference type="RefSeq" id="WP_005525902.1">
    <property type="nucleotide sequence ID" value="NZ_CP050134.2"/>
</dbReference>
<feature type="domain" description="DUF3097" evidence="3">
    <location>
        <begin position="20"/>
        <end position="82"/>
    </location>
</feature>
<dbReference type="InterPro" id="IPR021447">
    <property type="entry name" value="DUF3097_C"/>
</dbReference>
<dbReference type="Pfam" id="PF22845">
    <property type="entry name" value="DUF3097_N"/>
    <property type="match status" value="1"/>
</dbReference>
<sequence>MRNYGDIFTRKPAASTYPTQPAALGEVVEVLADGYVGAIVGHEKTYDGDFIRLENNQGKTRLFKLRPGAFLVDGIRTTLTKPQPAARPQRSNSGSTRVVDAPAKVAAPSRIWVEGVHDAAIVEKIWGHDLRVEGVVVEYLEGLDNLPHRLAEFRPAQGRRVGVLADHLVAGSKETRLTDRVGEHVLVTGHPYIDIWAAVKPERLGIRAWPDIPRGEDWKTGVCARLGWANPKEGWNRVYRAVSTYKDIDSTLIGAVERLVDFVTTPELTKADLR</sequence>
<gene>
    <name evidence="4" type="ORF">NCTC10254_01305</name>
</gene>
<evidence type="ECO:0000313" key="4">
    <source>
        <dbReference type="EMBL" id="SPW28336.1"/>
    </source>
</evidence>
<reference evidence="4 5" key="1">
    <citation type="submission" date="2018-06" db="EMBL/GenBank/DDBJ databases">
        <authorList>
            <consortium name="Pathogen Informatics"/>
            <person name="Doyle S."/>
        </authorList>
    </citation>
    <scope>NUCLEOTIDE SEQUENCE [LARGE SCALE GENOMIC DNA]</scope>
    <source>
        <strain evidence="4 5">NCTC10254</strain>
    </source>
</reference>
<feature type="domain" description="DUF3097" evidence="2">
    <location>
        <begin position="109"/>
        <end position="264"/>
    </location>
</feature>
<dbReference type="AlphaFoldDB" id="A0A6H9XRG3"/>
<dbReference type="EMBL" id="UARK01000007">
    <property type="protein sequence ID" value="SPW28336.1"/>
    <property type="molecule type" value="Genomic_DNA"/>
</dbReference>
<accession>A0A6H9XRG3</accession>
<name>A0A6H9XRG3_9CORY</name>
<comment type="caution">
    <text evidence="4">The sequence shown here is derived from an EMBL/GenBank/DDBJ whole genome shotgun (WGS) entry which is preliminary data.</text>
</comment>
<evidence type="ECO:0000259" key="3">
    <source>
        <dbReference type="Pfam" id="PF22845"/>
    </source>
</evidence>
<dbReference type="Pfam" id="PF11296">
    <property type="entry name" value="DUF3097_C"/>
    <property type="match status" value="1"/>
</dbReference>
<evidence type="ECO:0000256" key="1">
    <source>
        <dbReference type="SAM" id="MobiDB-lite"/>
    </source>
</evidence>
<protein>
    <submittedName>
        <fullName evidence="4">Protein of uncharacterized function (DUF3097)</fullName>
    </submittedName>
</protein>
<dbReference type="InterPro" id="IPR053883">
    <property type="entry name" value="DUF3097_N"/>
</dbReference>
<dbReference type="GeneID" id="84573911"/>
<organism evidence="4 5">
    <name type="scientific">Corynebacterium matruchotii</name>
    <dbReference type="NCBI Taxonomy" id="43768"/>
    <lineage>
        <taxon>Bacteria</taxon>
        <taxon>Bacillati</taxon>
        <taxon>Actinomycetota</taxon>
        <taxon>Actinomycetes</taxon>
        <taxon>Mycobacteriales</taxon>
        <taxon>Corynebacteriaceae</taxon>
        <taxon>Corynebacterium</taxon>
    </lineage>
</organism>